<keyword evidence="4" id="KW-1185">Reference proteome</keyword>
<feature type="compositionally biased region" description="Polar residues" evidence="1">
    <location>
        <begin position="1"/>
        <end position="10"/>
    </location>
</feature>
<dbReference type="AlphaFoldDB" id="A0A370HNY9"/>
<feature type="compositionally biased region" description="Low complexity" evidence="1">
    <location>
        <begin position="200"/>
        <end position="210"/>
    </location>
</feature>
<dbReference type="PRINTS" id="PR01217">
    <property type="entry name" value="PRICHEXTENSN"/>
</dbReference>
<protein>
    <submittedName>
        <fullName evidence="3">Uncharacterized protein</fullName>
    </submittedName>
</protein>
<accession>A0A370HNY9</accession>
<feature type="compositionally biased region" description="Low complexity" evidence="1">
    <location>
        <begin position="279"/>
        <end position="296"/>
    </location>
</feature>
<keyword evidence="2" id="KW-1133">Transmembrane helix</keyword>
<proteinExistence type="predicted"/>
<feature type="compositionally biased region" description="Low complexity" evidence="1">
    <location>
        <begin position="133"/>
        <end position="171"/>
    </location>
</feature>
<feature type="region of interest" description="Disordered" evidence="1">
    <location>
        <begin position="1"/>
        <end position="22"/>
    </location>
</feature>
<dbReference type="EMBL" id="QQBC01000016">
    <property type="protein sequence ID" value="RDI60283.1"/>
    <property type="molecule type" value="Genomic_DNA"/>
</dbReference>
<evidence type="ECO:0000313" key="4">
    <source>
        <dbReference type="Proteomes" id="UP000254869"/>
    </source>
</evidence>
<keyword evidence="2" id="KW-0812">Transmembrane</keyword>
<reference evidence="3 4" key="1">
    <citation type="submission" date="2018-07" db="EMBL/GenBank/DDBJ databases">
        <title>Genomic Encyclopedia of Type Strains, Phase IV (KMG-IV): sequencing the most valuable type-strain genomes for metagenomic binning, comparative biology and taxonomic classification.</title>
        <authorList>
            <person name="Goeker M."/>
        </authorList>
    </citation>
    <scope>NUCLEOTIDE SEQUENCE [LARGE SCALE GENOMIC DNA]</scope>
    <source>
        <strain evidence="3 4">DSM 44290</strain>
    </source>
</reference>
<evidence type="ECO:0000256" key="1">
    <source>
        <dbReference type="SAM" id="MobiDB-lite"/>
    </source>
</evidence>
<evidence type="ECO:0000313" key="3">
    <source>
        <dbReference type="EMBL" id="RDI60283.1"/>
    </source>
</evidence>
<dbReference type="Proteomes" id="UP000254869">
    <property type="component" value="Unassembled WGS sequence"/>
</dbReference>
<comment type="caution">
    <text evidence="3">The sequence shown here is derived from an EMBL/GenBank/DDBJ whole genome shotgun (WGS) entry which is preliminary data.</text>
</comment>
<gene>
    <name evidence="3" type="ORF">DFR76_11615</name>
</gene>
<feature type="transmembrane region" description="Helical" evidence="2">
    <location>
        <begin position="44"/>
        <end position="64"/>
    </location>
</feature>
<name>A0A370HNY9_9NOCA</name>
<feature type="region of interest" description="Disordered" evidence="1">
    <location>
        <begin position="99"/>
        <end position="303"/>
    </location>
</feature>
<organism evidence="3 4">
    <name type="scientific">Nocardia pseudobrasiliensis</name>
    <dbReference type="NCBI Taxonomy" id="45979"/>
    <lineage>
        <taxon>Bacteria</taxon>
        <taxon>Bacillati</taxon>
        <taxon>Actinomycetota</taxon>
        <taxon>Actinomycetes</taxon>
        <taxon>Mycobacteriales</taxon>
        <taxon>Nocardiaceae</taxon>
        <taxon>Nocardia</taxon>
    </lineage>
</organism>
<sequence length="303" mass="30350">MQSSKSSNHLSGKPDDAIAGPRAGFLTLRPRLPQLSARDVRRHLPYAAAAAALIALVIATGMAVGSKRNEKWGNVVAASGISEVSSTADAQIGAIDNVAGISDTPNDGPVSDNATTADTLGGGQDITTGTPGESPEATTSGSATTTTDPTATPDLSVSLSASASFSVQAAPPSDPGQPAQLGVSPRPDPLATTSAPVIVTSSGTDATASTSPPPTETTPSGTPTAPTSTTSIDGTSTSTSALTATPSVKTTTTPPRRTPTTTPITKPPERKPMPPPSRPTIAHPPTATPYRSTTPTTPMPPHR</sequence>
<keyword evidence="2" id="KW-0472">Membrane</keyword>
<feature type="compositionally biased region" description="Low complexity" evidence="1">
    <location>
        <begin position="217"/>
        <end position="264"/>
    </location>
</feature>
<evidence type="ECO:0000256" key="2">
    <source>
        <dbReference type="SAM" id="Phobius"/>
    </source>
</evidence>